<dbReference type="GO" id="GO:0004418">
    <property type="term" value="F:hydroxymethylbilane synthase activity"/>
    <property type="evidence" value="ECO:0007669"/>
    <property type="project" value="InterPro"/>
</dbReference>
<evidence type="ECO:0000259" key="1">
    <source>
        <dbReference type="Pfam" id="PF01379"/>
    </source>
</evidence>
<dbReference type="EMBL" id="DAAQRD010000243">
    <property type="protein sequence ID" value="HAE0521493.1"/>
    <property type="molecule type" value="Genomic_DNA"/>
</dbReference>
<sequence>MRKIIVGSRSSKLAMTQTKWVIDQLKQAGAPYEFEIKNI</sequence>
<name>A0A725BAA6_SALEP</name>
<dbReference type="GO" id="GO:0033014">
    <property type="term" value="P:tetrapyrrole biosynthetic process"/>
    <property type="evidence" value="ECO:0007669"/>
    <property type="project" value="InterPro"/>
</dbReference>
<protein>
    <submittedName>
        <fullName evidence="2">Hydroxymethylbilane synthase</fullName>
    </submittedName>
</protein>
<feature type="non-terminal residue" evidence="2">
    <location>
        <position position="39"/>
    </location>
</feature>
<feature type="domain" description="Porphobilinogen deaminase N-terminal" evidence="1">
    <location>
        <begin position="4"/>
        <end position="38"/>
    </location>
</feature>
<dbReference type="SUPFAM" id="SSF53850">
    <property type="entry name" value="Periplasmic binding protein-like II"/>
    <property type="match status" value="1"/>
</dbReference>
<proteinExistence type="predicted"/>
<dbReference type="Gene3D" id="3.40.190.10">
    <property type="entry name" value="Periplasmic binding protein-like II"/>
    <property type="match status" value="1"/>
</dbReference>
<dbReference type="InterPro" id="IPR022417">
    <property type="entry name" value="Porphobilin_deaminase_N"/>
</dbReference>
<dbReference type="AlphaFoldDB" id="A0A725BAA6"/>
<gene>
    <name evidence="2" type="ORF">G2720_27260</name>
</gene>
<evidence type="ECO:0000313" key="2">
    <source>
        <dbReference type="EMBL" id="HAE0521493.1"/>
    </source>
</evidence>
<reference evidence="2" key="1">
    <citation type="journal article" date="2018" name="Genome Biol.">
        <title>SKESA: strategic k-mer extension for scrupulous assemblies.</title>
        <authorList>
            <person name="Souvorov A."/>
            <person name="Agarwala R."/>
            <person name="Lipman D.J."/>
        </authorList>
    </citation>
    <scope>NUCLEOTIDE SEQUENCE</scope>
    <source>
        <strain evidence="2">P125109</strain>
    </source>
</reference>
<accession>A0A725BAA6</accession>
<organism evidence="2">
    <name type="scientific">Salmonella enteritidis PT4 (strain P125109)</name>
    <dbReference type="NCBI Taxonomy" id="550537"/>
    <lineage>
        <taxon>Bacteria</taxon>
        <taxon>Pseudomonadati</taxon>
        <taxon>Pseudomonadota</taxon>
        <taxon>Gammaproteobacteria</taxon>
        <taxon>Enterobacterales</taxon>
        <taxon>Enterobacteriaceae</taxon>
        <taxon>Salmonella</taxon>
    </lineage>
</organism>
<comment type="caution">
    <text evidence="2">The sequence shown here is derived from an EMBL/GenBank/DDBJ whole genome shotgun (WGS) entry which is preliminary data.</text>
</comment>
<dbReference type="Pfam" id="PF01379">
    <property type="entry name" value="Porphobil_deam"/>
    <property type="match status" value="1"/>
</dbReference>
<reference evidence="2" key="2">
    <citation type="submission" date="2019-01" db="EMBL/GenBank/DDBJ databases">
        <authorList>
            <consortium name="NCBI Pathogen Detection Project"/>
        </authorList>
    </citation>
    <scope>NUCLEOTIDE SEQUENCE</scope>
    <source>
        <strain evidence="2">P125109</strain>
    </source>
</reference>